<evidence type="ECO:0000256" key="3">
    <source>
        <dbReference type="ARBA" id="ARBA00012895"/>
    </source>
</evidence>
<keyword evidence="5 7" id="KW-0238">DNA-binding</keyword>
<comment type="catalytic activity">
    <reaction evidence="1 7">
        <text>ATP-dependent breakage, passage and rejoining of double-stranded DNA.</text>
        <dbReference type="EC" id="5.6.2.2"/>
    </reaction>
</comment>
<dbReference type="Gene3D" id="1.10.268.10">
    <property type="entry name" value="Topoisomerase, domain 3"/>
    <property type="match status" value="1"/>
</dbReference>
<dbReference type="GO" id="GO:0005737">
    <property type="term" value="C:cytoplasm"/>
    <property type="evidence" value="ECO:0007669"/>
    <property type="project" value="TreeGrafter"/>
</dbReference>
<keyword evidence="4 7" id="KW-0799">Topoisomerase</keyword>
<dbReference type="GO" id="GO:0006265">
    <property type="term" value="P:DNA topological change"/>
    <property type="evidence" value="ECO:0007669"/>
    <property type="project" value="UniProtKB-UniRule"/>
</dbReference>
<dbReference type="FunFam" id="1.10.268.10:FF:000001">
    <property type="entry name" value="DNA gyrase subunit A"/>
    <property type="match status" value="1"/>
</dbReference>
<dbReference type="Gene3D" id="3.90.199.10">
    <property type="entry name" value="Topoisomerase II, domain 5"/>
    <property type="match status" value="1"/>
</dbReference>
<dbReference type="GO" id="GO:0009330">
    <property type="term" value="C:DNA topoisomerase type II (double strand cut, ATP-hydrolyzing) complex"/>
    <property type="evidence" value="ECO:0007669"/>
    <property type="project" value="TreeGrafter"/>
</dbReference>
<comment type="caution">
    <text evidence="9">The sequence shown here is derived from an EMBL/GenBank/DDBJ whole genome shotgun (WGS) entry which is preliminary data.</text>
</comment>
<dbReference type="Pfam" id="PF00521">
    <property type="entry name" value="DNA_topoisoIV"/>
    <property type="match status" value="1"/>
</dbReference>
<organism evidence="9 10">
    <name type="scientific">Compostimonas suwonensis</name>
    <dbReference type="NCBI Taxonomy" id="1048394"/>
    <lineage>
        <taxon>Bacteria</taxon>
        <taxon>Bacillati</taxon>
        <taxon>Actinomycetota</taxon>
        <taxon>Actinomycetes</taxon>
        <taxon>Micrococcales</taxon>
        <taxon>Microbacteriaceae</taxon>
        <taxon>Compostimonas</taxon>
    </lineage>
</organism>
<accession>A0A2M9BBM1</accession>
<keyword evidence="6 7" id="KW-0413">Isomerase</keyword>
<dbReference type="PROSITE" id="PS52040">
    <property type="entry name" value="TOPO_IIA"/>
    <property type="match status" value="1"/>
</dbReference>
<dbReference type="PANTHER" id="PTHR43493">
    <property type="entry name" value="DNA GYRASE/TOPOISOMERASE SUBUNIT A"/>
    <property type="match status" value="1"/>
</dbReference>
<evidence type="ECO:0000256" key="6">
    <source>
        <dbReference type="ARBA" id="ARBA00023235"/>
    </source>
</evidence>
<dbReference type="Gene3D" id="2.120.10.90">
    <property type="entry name" value="DNA gyrase/topoisomerase IV, subunit A, C-terminal"/>
    <property type="match status" value="1"/>
</dbReference>
<dbReference type="InterPro" id="IPR013758">
    <property type="entry name" value="Topo_IIA_A/C_ab"/>
</dbReference>
<dbReference type="InterPro" id="IPR002205">
    <property type="entry name" value="Topo_IIA_dom_A"/>
</dbReference>
<evidence type="ECO:0000259" key="8">
    <source>
        <dbReference type="PROSITE" id="PS52040"/>
    </source>
</evidence>
<evidence type="ECO:0000256" key="7">
    <source>
        <dbReference type="PROSITE-ProRule" id="PRU01384"/>
    </source>
</evidence>
<dbReference type="Proteomes" id="UP000230161">
    <property type="component" value="Unassembled WGS sequence"/>
</dbReference>
<feature type="active site" description="O-(5'-phospho-DNA)-tyrosine intermediate" evidence="7">
    <location>
        <position position="130"/>
    </location>
</feature>
<dbReference type="EC" id="5.6.2.2" evidence="3"/>
<dbReference type="GO" id="GO:0034335">
    <property type="term" value="F:DNA negative supercoiling activity"/>
    <property type="evidence" value="ECO:0007669"/>
    <property type="project" value="UniProtKB-ARBA"/>
</dbReference>
<protein>
    <recommendedName>
        <fullName evidence="3">DNA topoisomerase (ATP-hydrolyzing)</fullName>
        <ecNumber evidence="3">5.6.2.2</ecNumber>
    </recommendedName>
</protein>
<keyword evidence="10" id="KW-1185">Reference proteome</keyword>
<gene>
    <name evidence="9" type="ORF">CLV54_3223</name>
</gene>
<dbReference type="CDD" id="cd00187">
    <property type="entry name" value="TOP4c"/>
    <property type="match status" value="1"/>
</dbReference>
<evidence type="ECO:0000313" key="9">
    <source>
        <dbReference type="EMBL" id="PJJ55333.1"/>
    </source>
</evidence>
<evidence type="ECO:0000256" key="1">
    <source>
        <dbReference type="ARBA" id="ARBA00000185"/>
    </source>
</evidence>
<proteinExistence type="inferred from homology"/>
<evidence type="ECO:0000313" key="10">
    <source>
        <dbReference type="Proteomes" id="UP000230161"/>
    </source>
</evidence>
<dbReference type="EMBL" id="PGFB01000006">
    <property type="protein sequence ID" value="PJJ55333.1"/>
    <property type="molecule type" value="Genomic_DNA"/>
</dbReference>
<dbReference type="InterPro" id="IPR013757">
    <property type="entry name" value="Topo_IIA_A_a_sf"/>
</dbReference>
<dbReference type="InterPro" id="IPR013760">
    <property type="entry name" value="Topo_IIA-like_dom_sf"/>
</dbReference>
<dbReference type="FunFam" id="3.30.1360.40:FF:000002">
    <property type="entry name" value="DNA gyrase subunit A"/>
    <property type="match status" value="1"/>
</dbReference>
<feature type="domain" description="Topo IIA-type catalytic" evidence="8">
    <location>
        <begin position="43"/>
        <end position="508"/>
    </location>
</feature>
<dbReference type="GO" id="GO:0005524">
    <property type="term" value="F:ATP binding"/>
    <property type="evidence" value="ECO:0007669"/>
    <property type="project" value="InterPro"/>
</dbReference>
<name>A0A2M9BBM1_9MICO</name>
<dbReference type="GO" id="GO:0003677">
    <property type="term" value="F:DNA binding"/>
    <property type="evidence" value="ECO:0007669"/>
    <property type="project" value="UniProtKB-UniRule"/>
</dbReference>
<dbReference type="Gene3D" id="3.30.1360.40">
    <property type="match status" value="1"/>
</dbReference>
<dbReference type="SUPFAM" id="SSF56719">
    <property type="entry name" value="Type II DNA topoisomerase"/>
    <property type="match status" value="1"/>
</dbReference>
<evidence type="ECO:0000256" key="2">
    <source>
        <dbReference type="ARBA" id="ARBA00008263"/>
    </source>
</evidence>
<dbReference type="RefSeq" id="WP_100345991.1">
    <property type="nucleotide sequence ID" value="NZ_PGFB01000006.1"/>
</dbReference>
<dbReference type="SUPFAM" id="SSF101904">
    <property type="entry name" value="GyrA/ParC C-terminal domain-like"/>
    <property type="match status" value="1"/>
</dbReference>
<dbReference type="OrthoDB" id="9806486at2"/>
<dbReference type="InterPro" id="IPR006691">
    <property type="entry name" value="GyrA/parC_rep"/>
</dbReference>
<dbReference type="InterPro" id="IPR050220">
    <property type="entry name" value="Type_II_DNA_Topoisomerases"/>
</dbReference>
<dbReference type="InterPro" id="IPR035516">
    <property type="entry name" value="Gyrase/topoIV_suA_C"/>
</dbReference>
<dbReference type="Pfam" id="PF03989">
    <property type="entry name" value="DNA_gyraseA_C"/>
    <property type="match status" value="2"/>
</dbReference>
<sequence>MSRTEDTSAQPTPTERIEDVDVAAEMQGSFLEYAYSVIYSRALPDARDGLKPVQRRILYQMSEMGLRPDRGHVKSARVTGEVMGKLHPHGDASIYDAMVRLTQDFVMRVPLIDGHGNFGSLDDGPAAPRYTEARLDAAALAMTDGLDENVVDFVPNYDNQLTQPEVLPAAFPNLLVNGASGIAVGMATNMAPHNLVEVIGAARFLIDNPEATLDELMAYVPGPDLPTGGTIMGLAGVRDAYATGRGSFKTRARVSVESITARKSGLVVTELPYLVGPEKVIEKIKDGVNSKKLSGISDVTDLTDRSHGLRLVIGIKTGFNPQAVLEQLYRHTPLEDGFSINNVALVEGNPRTLGLKELLQVYVDHRVSVVTRRSQYRLDRRLERLHLVEGLLVAILDIDEVIQVIRASDDTDQARTRLIDVFDLSERQAEYILELRLRRLTRFSRIELEAERDKLRAEIEELQEILGSTARIRELVSDELAEAAERFGTPRRTLLTEAQPSIAQTPSARRAGVSLEIADVECRVILSSTGRVARVDFADGDDTIPAPARRTKHDAVLSTVRTTSRSEIGAVTNRGRLVKLSPVDLPVVPASSVHLDAGVRISDYIALADRGERVVALVSLGEERPIALGTRGGTVKRVTPGQYPNRQDFEIVSLKPGDEVVGAAHSSDSDELVFIGSHAQLLHFSASSVRPQGLSAGGMAGISLPAGAQVIFFGVVSEPDSAVVATVSTSATTIAGTDPGRAKVSAFGEFPGKGRGTSGVRAHAFLKGEDLLGLAWAGPAPVLAVGTDGAARTLPDAGARRDASGTPLDAVIGSLGTQIPVAP</sequence>
<dbReference type="AlphaFoldDB" id="A0A2M9BBM1"/>
<evidence type="ECO:0000256" key="4">
    <source>
        <dbReference type="ARBA" id="ARBA00023029"/>
    </source>
</evidence>
<dbReference type="NCBIfam" id="NF004044">
    <property type="entry name" value="PRK05561.1"/>
    <property type="match status" value="1"/>
</dbReference>
<comment type="similarity">
    <text evidence="2">Belongs to the type II topoisomerase GyrA/ParC subunit family.</text>
</comment>
<reference evidence="9 10" key="1">
    <citation type="submission" date="2017-11" db="EMBL/GenBank/DDBJ databases">
        <title>Genomic Encyclopedia of Archaeal and Bacterial Type Strains, Phase II (KMG-II): From Individual Species to Whole Genera.</title>
        <authorList>
            <person name="Goeker M."/>
        </authorList>
    </citation>
    <scope>NUCLEOTIDE SEQUENCE [LARGE SCALE GENOMIC DNA]</scope>
    <source>
        <strain evidence="9 10">DSM 25625</strain>
    </source>
</reference>
<evidence type="ECO:0000256" key="5">
    <source>
        <dbReference type="ARBA" id="ARBA00023125"/>
    </source>
</evidence>
<dbReference type="PANTHER" id="PTHR43493:SF5">
    <property type="entry name" value="DNA GYRASE SUBUNIT A, CHLOROPLASTIC_MITOCHONDRIAL"/>
    <property type="match status" value="1"/>
</dbReference>
<dbReference type="SMART" id="SM00434">
    <property type="entry name" value="TOP4c"/>
    <property type="match status" value="1"/>
</dbReference>